<sequence length="323" mass="37014">MKTYLENRECISYTVAGLSKKTRTPGRNGLLDAHTHAHNSIRHYNCQPASRRSRNYLVVVSYFNSKCLSSISDFCAVMIPKGGHCCGISLRPLCYIIAYSHLLSSLVDLLCHFVTVATATNWFQCDVNAEGLKAVSVPWLEPILIVINLGTHGFYPYPRVVRNQYPTYVEMMTVIGESRCYPGMLHIHLIDLLNFLINIIWLRIVISYVGAVHKKDPEPMRMFFSLSVVKLVMQAMYFGYQPAFYDIYSTETIWFLKLTDILVAIIFLVIVQRYSKFLRMENAANQNVEKPPAYIECLINSPIRPPAYEAKEEVIVVEEEKKH</sequence>
<gene>
    <name evidence="2" type="ORF">APLA_LOCUS5205</name>
</gene>
<keyword evidence="1" id="KW-1133">Transmembrane helix</keyword>
<accession>A0A8S0ZJI9</accession>
<feature type="transmembrane region" description="Helical" evidence="1">
    <location>
        <begin position="223"/>
        <end position="240"/>
    </location>
</feature>
<protein>
    <submittedName>
        <fullName evidence="2">Uncharacterized protein</fullName>
    </submittedName>
</protein>
<dbReference type="OrthoDB" id="7461964at2759"/>
<keyword evidence="3" id="KW-1185">Reference proteome</keyword>
<evidence type="ECO:0000313" key="2">
    <source>
        <dbReference type="EMBL" id="CAB3233349.1"/>
    </source>
</evidence>
<evidence type="ECO:0000313" key="3">
    <source>
        <dbReference type="Proteomes" id="UP000494106"/>
    </source>
</evidence>
<reference evidence="2 3" key="1">
    <citation type="submission" date="2020-04" db="EMBL/GenBank/DDBJ databases">
        <authorList>
            <person name="Wallbank WR R."/>
            <person name="Pardo Diaz C."/>
            <person name="Kozak K."/>
            <person name="Martin S."/>
            <person name="Jiggins C."/>
            <person name="Moest M."/>
            <person name="Warren A I."/>
            <person name="Byers J.R.P. K."/>
            <person name="Montejo-Kovacevich G."/>
            <person name="Yen C E."/>
        </authorList>
    </citation>
    <scope>NUCLEOTIDE SEQUENCE [LARGE SCALE GENOMIC DNA]</scope>
</reference>
<evidence type="ECO:0000256" key="1">
    <source>
        <dbReference type="SAM" id="Phobius"/>
    </source>
</evidence>
<keyword evidence="1" id="KW-0472">Membrane</keyword>
<dbReference type="Proteomes" id="UP000494106">
    <property type="component" value="Unassembled WGS sequence"/>
</dbReference>
<name>A0A8S0ZJI9_ARCPL</name>
<proteinExistence type="predicted"/>
<feature type="transmembrane region" description="Helical" evidence="1">
    <location>
        <begin position="252"/>
        <end position="271"/>
    </location>
</feature>
<keyword evidence="1" id="KW-0812">Transmembrane</keyword>
<organism evidence="2 3">
    <name type="scientific">Arctia plantaginis</name>
    <name type="common">Wood tiger moth</name>
    <name type="synonym">Phalaena plantaginis</name>
    <dbReference type="NCBI Taxonomy" id="874455"/>
    <lineage>
        <taxon>Eukaryota</taxon>
        <taxon>Metazoa</taxon>
        <taxon>Ecdysozoa</taxon>
        <taxon>Arthropoda</taxon>
        <taxon>Hexapoda</taxon>
        <taxon>Insecta</taxon>
        <taxon>Pterygota</taxon>
        <taxon>Neoptera</taxon>
        <taxon>Endopterygota</taxon>
        <taxon>Lepidoptera</taxon>
        <taxon>Glossata</taxon>
        <taxon>Ditrysia</taxon>
        <taxon>Noctuoidea</taxon>
        <taxon>Erebidae</taxon>
        <taxon>Arctiinae</taxon>
        <taxon>Arctia</taxon>
    </lineage>
</organism>
<dbReference type="EMBL" id="CADEBC010000479">
    <property type="protein sequence ID" value="CAB3233349.1"/>
    <property type="molecule type" value="Genomic_DNA"/>
</dbReference>
<dbReference type="AlphaFoldDB" id="A0A8S0ZJI9"/>
<comment type="caution">
    <text evidence="2">The sequence shown here is derived from an EMBL/GenBank/DDBJ whole genome shotgun (WGS) entry which is preliminary data.</text>
</comment>
<feature type="transmembrane region" description="Helical" evidence="1">
    <location>
        <begin position="192"/>
        <end position="211"/>
    </location>
</feature>